<dbReference type="PROSITE" id="PS51186">
    <property type="entry name" value="GNAT"/>
    <property type="match status" value="1"/>
</dbReference>
<dbReference type="RefSeq" id="WP_279966418.1">
    <property type="nucleotide sequence ID" value="NZ_CP122537.1"/>
</dbReference>
<dbReference type="PANTHER" id="PTHR43792">
    <property type="entry name" value="GNAT FAMILY, PUTATIVE (AFU_ORTHOLOGUE AFUA_3G00765)-RELATED-RELATED"/>
    <property type="match status" value="1"/>
</dbReference>
<dbReference type="PANTHER" id="PTHR43792:SF1">
    <property type="entry name" value="N-ACETYLTRANSFERASE DOMAIN-CONTAINING PROTEIN"/>
    <property type="match status" value="1"/>
</dbReference>
<proteinExistence type="predicted"/>
<feature type="domain" description="N-acetyltransferase" evidence="1">
    <location>
        <begin position="9"/>
        <end position="169"/>
    </location>
</feature>
<dbReference type="SUPFAM" id="SSF55729">
    <property type="entry name" value="Acyl-CoA N-acyltransferases (Nat)"/>
    <property type="match status" value="1"/>
</dbReference>
<organism evidence="2 3">
    <name type="scientific">Jannaschia ovalis</name>
    <dbReference type="NCBI Taxonomy" id="3038773"/>
    <lineage>
        <taxon>Bacteria</taxon>
        <taxon>Pseudomonadati</taxon>
        <taxon>Pseudomonadota</taxon>
        <taxon>Alphaproteobacteria</taxon>
        <taxon>Rhodobacterales</taxon>
        <taxon>Roseobacteraceae</taxon>
        <taxon>Jannaschia</taxon>
    </lineage>
</organism>
<reference evidence="2 3" key="1">
    <citation type="submission" date="2023-04" db="EMBL/GenBank/DDBJ databases">
        <title>Jannaschia ovalis sp. nov., a marine bacterium isolated from sea tidal flat.</title>
        <authorList>
            <person name="Kwon D.Y."/>
            <person name="Kim J.-J."/>
        </authorList>
    </citation>
    <scope>NUCLEOTIDE SEQUENCE [LARGE SCALE GENOMIC DNA]</scope>
    <source>
        <strain evidence="2 3">GRR-S6-38</strain>
    </source>
</reference>
<dbReference type="Proteomes" id="UP001243420">
    <property type="component" value="Chromosome"/>
</dbReference>
<evidence type="ECO:0000259" key="1">
    <source>
        <dbReference type="PROSITE" id="PS51186"/>
    </source>
</evidence>
<dbReference type="EMBL" id="CP122537">
    <property type="protein sequence ID" value="WGH79534.1"/>
    <property type="molecule type" value="Genomic_DNA"/>
</dbReference>
<evidence type="ECO:0000313" key="2">
    <source>
        <dbReference type="EMBL" id="WGH79534.1"/>
    </source>
</evidence>
<keyword evidence="3" id="KW-1185">Reference proteome</keyword>
<accession>A0ABY8LE00</accession>
<evidence type="ECO:0000313" key="3">
    <source>
        <dbReference type="Proteomes" id="UP001243420"/>
    </source>
</evidence>
<dbReference type="InterPro" id="IPR051531">
    <property type="entry name" value="N-acetyltransferase"/>
</dbReference>
<dbReference type="Pfam" id="PF13302">
    <property type="entry name" value="Acetyltransf_3"/>
    <property type="match status" value="1"/>
</dbReference>
<protein>
    <submittedName>
        <fullName evidence="2">GNAT family N-acetyltransferase</fullName>
    </submittedName>
</protein>
<sequence length="174" mass="19151">MTDARPDRIRLRRLRAGDLRAFQAYRADPQVARYQGWEAMDDARAAEFIAWNAETPPFPTGWWQIGIARMPEDELIGDLGLCLSADGCEIELGITLARAAQGAGLAEEAVHLATRMVWDGTEAQRIVVNTDARNAPALALIARLGLDPAGTLRDGPAVEQVFEMRRPATRRSRG</sequence>
<dbReference type="InterPro" id="IPR000182">
    <property type="entry name" value="GNAT_dom"/>
</dbReference>
<gene>
    <name evidence="2" type="ORF">P8627_04510</name>
</gene>
<name>A0ABY8LE00_9RHOB</name>
<dbReference type="Gene3D" id="3.40.630.30">
    <property type="match status" value="1"/>
</dbReference>
<dbReference type="InterPro" id="IPR016181">
    <property type="entry name" value="Acyl_CoA_acyltransferase"/>
</dbReference>